<dbReference type="GO" id="GO:0140664">
    <property type="term" value="F:ATP-dependent DNA damage sensor activity"/>
    <property type="evidence" value="ECO:0007669"/>
    <property type="project" value="InterPro"/>
</dbReference>
<dbReference type="Gene3D" id="1.10.1420.10">
    <property type="match status" value="1"/>
</dbReference>
<evidence type="ECO:0000313" key="6">
    <source>
        <dbReference type="EMBL" id="RVU89172.1"/>
    </source>
</evidence>
<keyword evidence="1" id="KW-0547">Nucleotide-binding</keyword>
<name>A0AA94JP82_9FLAO</name>
<evidence type="ECO:0000256" key="4">
    <source>
        <dbReference type="SAM" id="Phobius"/>
    </source>
</evidence>
<dbReference type="PANTHER" id="PTHR11361">
    <property type="entry name" value="DNA MISMATCH REPAIR PROTEIN MUTS FAMILY MEMBER"/>
    <property type="match status" value="1"/>
</dbReference>
<keyword evidence="3" id="KW-0238">DNA-binding</keyword>
<protein>
    <submittedName>
        <fullName evidence="6">DNA mismatch repair protein</fullName>
    </submittedName>
</protein>
<organism evidence="6">
    <name type="scientific">Flavobacterium columnare</name>
    <dbReference type="NCBI Taxonomy" id="996"/>
    <lineage>
        <taxon>Bacteria</taxon>
        <taxon>Pseudomonadati</taxon>
        <taxon>Bacteroidota</taxon>
        <taxon>Flavobacteriia</taxon>
        <taxon>Flavobacteriales</taxon>
        <taxon>Flavobacteriaceae</taxon>
        <taxon>Flavobacterium</taxon>
    </lineage>
</organism>
<dbReference type="InterPro" id="IPR045076">
    <property type="entry name" value="MutS"/>
</dbReference>
<dbReference type="RefSeq" id="WP_127821770.1">
    <property type="nucleotide sequence ID" value="NZ_RWGX02000014.1"/>
</dbReference>
<accession>A0AA94JP82</accession>
<dbReference type="SUPFAM" id="SSF48334">
    <property type="entry name" value="DNA repair protein MutS, domain III"/>
    <property type="match status" value="1"/>
</dbReference>
<feature type="transmembrane region" description="Helical" evidence="4">
    <location>
        <begin position="230"/>
        <end position="247"/>
    </location>
</feature>
<comment type="caution">
    <text evidence="6">The sequence shown here is derived from an EMBL/GenBank/DDBJ whole genome shotgun (WGS) entry which is preliminary data.</text>
</comment>
<proteinExistence type="predicted"/>
<keyword evidence="4" id="KW-0472">Membrane</keyword>
<dbReference type="GO" id="GO:0030983">
    <property type="term" value="F:mismatched DNA binding"/>
    <property type="evidence" value="ECO:0007669"/>
    <property type="project" value="InterPro"/>
</dbReference>
<dbReference type="InterPro" id="IPR000432">
    <property type="entry name" value="DNA_mismatch_repair_MutS_C"/>
</dbReference>
<keyword evidence="4" id="KW-1133">Transmembrane helix</keyword>
<evidence type="ECO:0000256" key="2">
    <source>
        <dbReference type="ARBA" id="ARBA00022840"/>
    </source>
</evidence>
<feature type="transmembrane region" description="Helical" evidence="4">
    <location>
        <begin position="205"/>
        <end position="224"/>
    </location>
</feature>
<evidence type="ECO:0000256" key="1">
    <source>
        <dbReference type="ARBA" id="ARBA00022741"/>
    </source>
</evidence>
<dbReference type="Pfam" id="PF00488">
    <property type="entry name" value="MutS_V"/>
    <property type="match status" value="1"/>
</dbReference>
<keyword evidence="2" id="KW-0067">ATP-binding</keyword>
<dbReference type="PANTHER" id="PTHR11361:SF99">
    <property type="entry name" value="DNA MISMATCH REPAIR PROTEIN"/>
    <property type="match status" value="1"/>
</dbReference>
<dbReference type="InterPro" id="IPR027417">
    <property type="entry name" value="P-loop_NTPase"/>
</dbReference>
<reference evidence="6" key="1">
    <citation type="submission" date="2018-12" db="EMBL/GenBank/DDBJ databases">
        <title>Draft genome sequence of Flaovobacterium columnare BGFS27 isolated from channel catfish in Alabama.</title>
        <authorList>
            <person name="Cai W."/>
            <person name="Arias C."/>
        </authorList>
    </citation>
    <scope>NUCLEOTIDE SEQUENCE [LARGE SCALE GENOMIC DNA]</scope>
    <source>
        <strain evidence="6">BGFS27</strain>
    </source>
</reference>
<dbReference type="AlphaFoldDB" id="A0AA94JP82"/>
<dbReference type="EMBL" id="RWGX01000003">
    <property type="protein sequence ID" value="RVU89172.1"/>
    <property type="molecule type" value="Genomic_DNA"/>
</dbReference>
<dbReference type="GO" id="GO:0006298">
    <property type="term" value="P:mismatch repair"/>
    <property type="evidence" value="ECO:0007669"/>
    <property type="project" value="InterPro"/>
</dbReference>
<feature type="transmembrane region" description="Helical" evidence="4">
    <location>
        <begin position="49"/>
        <end position="66"/>
    </location>
</feature>
<evidence type="ECO:0000256" key="3">
    <source>
        <dbReference type="ARBA" id="ARBA00023125"/>
    </source>
</evidence>
<sequence length="589" mass="68055">MKYNQLIDQNTLIVNKLNTKFTVISLMRFLFIVSFLFFSYNYFKNKDSFFLVLGLFSILLFFVLVNQHQKIKWKKKLHQKLILINNHEIQYLAGKSIPFEEGTEYINSNHFCSFDLDLFGRKSLFQNLNRTATFVGKEKLANLLQGKLSNEEIKENQDAIKELSQKIEWRQHLLALAQFSEDHQEKYENLIHWTNKKEKTFTSSIVFISFLLPTAILLTSLATFFFQNAFFYNLTSALFIVNLLITISQLKKIKKEIANSDKILQSIKSYTSILKVIEFEKFENLKLIALQSKLQKENQSAFQNSQKLFTIVTNINSVQNVLGAVFVNGFFLYHIHTLRKLYLWKNQFSKEIKTWLQIVGEFEALNSLANFSYNNSNFVFPEINTDGEINFENIGHPLLQSNKRICNTFVLKANEFVILTGSNMAGKSTFLRTLGINMVLAGIGAPICSTKASVHPYDVIVSMRQSDSLSDGESYFFAEVKRLKQIVEKLENEVCFVLLDEILKGTNSDDKQNGTIEVIKKIISQKAIGCIATHDLEVCKMRETYKNQLFNKCFEVEIQNNELSFDYKLREGVCKNKSATFLMKKMGVI</sequence>
<dbReference type="GO" id="GO:0005524">
    <property type="term" value="F:ATP binding"/>
    <property type="evidence" value="ECO:0007669"/>
    <property type="project" value="UniProtKB-KW"/>
</dbReference>
<dbReference type="Gene3D" id="3.40.50.300">
    <property type="entry name" value="P-loop containing nucleotide triphosphate hydrolases"/>
    <property type="match status" value="1"/>
</dbReference>
<feature type="domain" description="DNA mismatch repair proteins mutS family" evidence="5">
    <location>
        <begin position="414"/>
        <end position="584"/>
    </location>
</feature>
<dbReference type="GO" id="GO:0005829">
    <property type="term" value="C:cytosol"/>
    <property type="evidence" value="ECO:0007669"/>
    <property type="project" value="TreeGrafter"/>
</dbReference>
<evidence type="ECO:0000259" key="5">
    <source>
        <dbReference type="SMART" id="SM00534"/>
    </source>
</evidence>
<gene>
    <name evidence="6" type="ORF">EJB19_03320</name>
</gene>
<keyword evidence="4" id="KW-0812">Transmembrane</keyword>
<dbReference type="InterPro" id="IPR036187">
    <property type="entry name" value="DNA_mismatch_repair_MutS_sf"/>
</dbReference>
<dbReference type="SUPFAM" id="SSF52540">
    <property type="entry name" value="P-loop containing nucleoside triphosphate hydrolases"/>
    <property type="match status" value="1"/>
</dbReference>
<feature type="transmembrane region" description="Helical" evidence="4">
    <location>
        <begin position="21"/>
        <end position="43"/>
    </location>
</feature>
<dbReference type="SMART" id="SM00534">
    <property type="entry name" value="MUTSac"/>
    <property type="match status" value="1"/>
</dbReference>